<evidence type="ECO:0000313" key="3">
    <source>
        <dbReference type="Proteomes" id="UP000197050"/>
    </source>
</evidence>
<proteinExistence type="predicted"/>
<reference evidence="3" key="1">
    <citation type="submission" date="2017-06" db="EMBL/GenBank/DDBJ databases">
        <title>FDA dAtabase for Regulatory Grade micrObial Sequences (FDA-ARGOS): Supporting development and validation of Infectious Disease Dx tests.</title>
        <authorList>
            <person name="Minogue T."/>
            <person name="Wolcott M."/>
            <person name="Wasieloski L."/>
            <person name="Aguilar W."/>
            <person name="Moore D."/>
            <person name="Tallon L."/>
            <person name="Sadzewicz L."/>
            <person name="Sengamalay N."/>
            <person name="Ott S."/>
            <person name="Godinez A."/>
            <person name="Nagaraj S."/>
            <person name="Nadendla S."/>
            <person name="Geyer C."/>
            <person name="Sichtig H."/>
        </authorList>
    </citation>
    <scope>NUCLEOTIDE SEQUENCE [LARGE SCALE GENOMIC DNA]</scope>
    <source>
        <strain evidence="3">FDAARGOS_289</strain>
    </source>
</reference>
<evidence type="ECO:0000256" key="1">
    <source>
        <dbReference type="SAM" id="MobiDB-lite"/>
    </source>
</evidence>
<feature type="region of interest" description="Disordered" evidence="1">
    <location>
        <begin position="52"/>
        <end position="76"/>
    </location>
</feature>
<sequence length="76" mass="8289">MRVRFSEDYDYTPTGERRVTIAYKAGMELTVKREAGEAAIAAHCAEEVQAFNGADPAKFDHDQDGEPGGSKPKTKA</sequence>
<dbReference type="Proteomes" id="UP000197050">
    <property type="component" value="Chromosome"/>
</dbReference>
<evidence type="ECO:0000313" key="2">
    <source>
        <dbReference type="EMBL" id="ASE38469.1"/>
    </source>
</evidence>
<protein>
    <submittedName>
        <fullName evidence="2">Uncharacterized protein</fullName>
    </submittedName>
</protein>
<gene>
    <name evidence="2" type="ORF">CEP68_02525</name>
</gene>
<accession>A0A1Z3U5A4</accession>
<organism evidence="2 3">
    <name type="scientific">Brevundimonas vesicularis</name>
    <name type="common">Pseudomonas vesicularis</name>
    <dbReference type="NCBI Taxonomy" id="41276"/>
    <lineage>
        <taxon>Bacteria</taxon>
        <taxon>Pseudomonadati</taxon>
        <taxon>Pseudomonadota</taxon>
        <taxon>Alphaproteobacteria</taxon>
        <taxon>Caulobacterales</taxon>
        <taxon>Caulobacteraceae</taxon>
        <taxon>Brevundimonas</taxon>
    </lineage>
</organism>
<dbReference type="RefSeq" id="WP_088582281.1">
    <property type="nucleotide sequence ID" value="NZ_CP022048.2"/>
</dbReference>
<dbReference type="KEGG" id="bvc:CEP68_02525"/>
<name>A0A1Z3U5A4_BREVE</name>
<dbReference type="AlphaFoldDB" id="A0A1Z3U5A4"/>
<dbReference type="GeneID" id="34013340"/>
<dbReference type="EMBL" id="CP022048">
    <property type="protein sequence ID" value="ASE38469.1"/>
    <property type="molecule type" value="Genomic_DNA"/>
</dbReference>